<feature type="non-terminal residue" evidence="1">
    <location>
        <position position="1"/>
    </location>
</feature>
<gene>
    <name evidence="1" type="ORF">DCW74_03595</name>
</gene>
<organism evidence="1 2">
    <name type="scientific">Alteromonas australica</name>
    <dbReference type="NCBI Taxonomy" id="589873"/>
    <lineage>
        <taxon>Bacteria</taxon>
        <taxon>Pseudomonadati</taxon>
        <taxon>Pseudomonadota</taxon>
        <taxon>Gammaproteobacteria</taxon>
        <taxon>Alteromonadales</taxon>
        <taxon>Alteromonadaceae</taxon>
        <taxon>Alteromonas/Salinimonas group</taxon>
        <taxon>Alteromonas</taxon>
    </lineage>
</organism>
<evidence type="ECO:0000313" key="2">
    <source>
        <dbReference type="Proteomes" id="UP000263517"/>
    </source>
</evidence>
<accession>A0A350P0I5</accession>
<dbReference type="EMBL" id="DNAN01000122">
    <property type="protein sequence ID" value="HAW74802.1"/>
    <property type="molecule type" value="Genomic_DNA"/>
</dbReference>
<dbReference type="Proteomes" id="UP000263517">
    <property type="component" value="Unassembled WGS sequence"/>
</dbReference>
<sequence length="149" mass="17129">FLWEMINKGDWYIHKSMGANNRRIRRLIVDLLWENGPMTKERMADLLSQHRSVKVIPSPHTLSALLSKNTQVIIVGSEKIENIVGVKSAHAIYDIDRELIKSTEDIIFTRSPSVATPKEKQRMVKCDECGRNRVFPKGAEKCLHCIRCE</sequence>
<comment type="caution">
    <text evidence="1">The sequence shown here is derived from an EMBL/GenBank/DDBJ whole genome shotgun (WGS) entry which is preliminary data.</text>
</comment>
<name>A0A350P0I5_9ALTE</name>
<protein>
    <submittedName>
        <fullName evidence="1">Uncharacterized protein</fullName>
    </submittedName>
</protein>
<proteinExistence type="predicted"/>
<evidence type="ECO:0000313" key="1">
    <source>
        <dbReference type="EMBL" id="HAW74802.1"/>
    </source>
</evidence>
<dbReference type="AlphaFoldDB" id="A0A350P0I5"/>
<reference evidence="1 2" key="1">
    <citation type="journal article" date="2018" name="Nat. Biotechnol.">
        <title>A standardized bacterial taxonomy based on genome phylogeny substantially revises the tree of life.</title>
        <authorList>
            <person name="Parks D.H."/>
            <person name="Chuvochina M."/>
            <person name="Waite D.W."/>
            <person name="Rinke C."/>
            <person name="Skarshewski A."/>
            <person name="Chaumeil P.A."/>
            <person name="Hugenholtz P."/>
        </authorList>
    </citation>
    <scope>NUCLEOTIDE SEQUENCE [LARGE SCALE GENOMIC DNA]</scope>
    <source>
        <strain evidence="1">UBA11978</strain>
    </source>
</reference>